<dbReference type="InterPro" id="IPR015510">
    <property type="entry name" value="PGRP"/>
</dbReference>
<comment type="similarity">
    <text evidence="1">Belongs to the N-acetylmuramoyl-L-alanine amidase 2 family.</text>
</comment>
<dbReference type="SMART" id="SM00701">
    <property type="entry name" value="PGRP"/>
    <property type="match status" value="1"/>
</dbReference>
<reference evidence="4 5" key="1">
    <citation type="submission" date="2015-01" db="EMBL/GenBank/DDBJ databases">
        <authorList>
            <person name="Xiang T."/>
            <person name="Song Y."/>
            <person name="Huang L."/>
            <person name="Wang B."/>
            <person name="Wu P."/>
        </authorList>
    </citation>
    <scope>NUCLEOTIDE SEQUENCE [LARGE SCALE GENOMIC DNA]</scope>
    <source>
        <strain evidence="4 5">CcD93</strain>
    </source>
</reference>
<dbReference type="PANTHER" id="PTHR11022">
    <property type="entry name" value="PEPTIDOGLYCAN RECOGNITION PROTEIN"/>
    <property type="match status" value="1"/>
</dbReference>
<feature type="domain" description="N-acetylmuramoyl-L-alanine amidase" evidence="2">
    <location>
        <begin position="1"/>
        <end position="134"/>
    </location>
</feature>
<accession>A0A0B7IRX7</accession>
<dbReference type="Proteomes" id="UP000038200">
    <property type="component" value="Unassembled WGS sequence"/>
</dbReference>
<keyword evidence="4" id="KW-0378">Hydrolase</keyword>
<protein>
    <submittedName>
        <fullName evidence="4">N-acetylmuramoyl-L-alanine amidase</fullName>
        <ecNumber evidence="4">3.5.1.28</ecNumber>
    </submittedName>
</protein>
<evidence type="ECO:0000259" key="2">
    <source>
        <dbReference type="SMART" id="SM00644"/>
    </source>
</evidence>
<dbReference type="Gene3D" id="3.40.80.10">
    <property type="entry name" value="Peptidoglycan recognition protein-like"/>
    <property type="match status" value="1"/>
</dbReference>
<dbReference type="EC" id="3.5.1.28" evidence="4"/>
<evidence type="ECO:0000313" key="5">
    <source>
        <dbReference type="Proteomes" id="UP000038200"/>
    </source>
</evidence>
<dbReference type="InterPro" id="IPR002502">
    <property type="entry name" value="Amidase_domain"/>
</dbReference>
<dbReference type="GO" id="GO:0008745">
    <property type="term" value="F:N-acetylmuramoyl-L-alanine amidase activity"/>
    <property type="evidence" value="ECO:0007669"/>
    <property type="project" value="UniProtKB-EC"/>
</dbReference>
<sequence>MKLKKSKRTIKYIVVHCTATPEGREHTAQDIDRWHKQRGFKEIGYNYVVKLDGTIELGRDVDKIPAHVEGYNANSIGITYVGGVDKDKFRAKDTRTEAQKKSLMVLLKELRKLYPTAQILGHRDFKGVNKACPSFDAKEEYKNI</sequence>
<proteinExistence type="inferred from homology"/>
<evidence type="ECO:0000256" key="1">
    <source>
        <dbReference type="ARBA" id="ARBA00007553"/>
    </source>
</evidence>
<dbReference type="EMBL" id="CDOL01000230">
    <property type="protein sequence ID" value="CEN53374.1"/>
    <property type="molecule type" value="Genomic_DNA"/>
</dbReference>
<dbReference type="RefSeq" id="WP_042008193.1">
    <property type="nucleotide sequence ID" value="NZ_CDOL01000230.1"/>
</dbReference>
<dbReference type="GO" id="GO:0008270">
    <property type="term" value="F:zinc ion binding"/>
    <property type="evidence" value="ECO:0007669"/>
    <property type="project" value="InterPro"/>
</dbReference>
<dbReference type="OrthoDB" id="1037861at2"/>
<name>A0A0B7IRX7_9FLAO</name>
<evidence type="ECO:0000313" key="4">
    <source>
        <dbReference type="EMBL" id="CEN53374.1"/>
    </source>
</evidence>
<dbReference type="AlphaFoldDB" id="A0A0B7IRX7"/>
<dbReference type="InterPro" id="IPR006619">
    <property type="entry name" value="PGRP_domain_met/bac"/>
</dbReference>
<dbReference type="SUPFAM" id="SSF55846">
    <property type="entry name" value="N-acetylmuramoyl-L-alanine amidase-like"/>
    <property type="match status" value="1"/>
</dbReference>
<dbReference type="GO" id="GO:0009253">
    <property type="term" value="P:peptidoglycan catabolic process"/>
    <property type="evidence" value="ECO:0007669"/>
    <property type="project" value="InterPro"/>
</dbReference>
<dbReference type="InterPro" id="IPR036505">
    <property type="entry name" value="Amidase/PGRP_sf"/>
</dbReference>
<feature type="domain" description="Peptidoglycan recognition protein family" evidence="3">
    <location>
        <begin position="3"/>
        <end position="126"/>
    </location>
</feature>
<dbReference type="SMART" id="SM00644">
    <property type="entry name" value="Ami_2"/>
    <property type="match status" value="1"/>
</dbReference>
<evidence type="ECO:0000259" key="3">
    <source>
        <dbReference type="SMART" id="SM00701"/>
    </source>
</evidence>
<dbReference type="Pfam" id="PF01510">
    <property type="entry name" value="Amidase_2"/>
    <property type="match status" value="1"/>
</dbReference>
<gene>
    <name evidence="4" type="primary">3</name>
    <name evidence="4" type="ORF">CCAND93_410004</name>
</gene>
<dbReference type="CDD" id="cd06583">
    <property type="entry name" value="PGRP"/>
    <property type="match status" value="1"/>
</dbReference>
<organism evidence="4 5">
    <name type="scientific">Capnocytophaga canis</name>
    <dbReference type="NCBI Taxonomy" id="1848903"/>
    <lineage>
        <taxon>Bacteria</taxon>
        <taxon>Pseudomonadati</taxon>
        <taxon>Bacteroidota</taxon>
        <taxon>Flavobacteriia</taxon>
        <taxon>Flavobacteriales</taxon>
        <taxon>Flavobacteriaceae</taxon>
        <taxon>Capnocytophaga</taxon>
    </lineage>
</organism>
<dbReference type="PANTHER" id="PTHR11022:SF41">
    <property type="entry name" value="PEPTIDOGLYCAN-RECOGNITION PROTEIN LC-RELATED"/>
    <property type="match status" value="1"/>
</dbReference>